<dbReference type="AlphaFoldDB" id="A0A9P9G1H6"/>
<keyword evidence="8" id="KW-1185">Reference proteome</keyword>
<feature type="domain" description="FAD-binding PCMH-type" evidence="6">
    <location>
        <begin position="90"/>
        <end position="261"/>
    </location>
</feature>
<protein>
    <submittedName>
        <fullName evidence="7">FAD binding domain-containing protein</fullName>
    </submittedName>
</protein>
<name>A0A9P9G1H6_FUSSL</name>
<dbReference type="Pfam" id="PF01565">
    <property type="entry name" value="FAD_binding_4"/>
    <property type="match status" value="1"/>
</dbReference>
<dbReference type="InterPro" id="IPR016169">
    <property type="entry name" value="FAD-bd_PCMH_sub2"/>
</dbReference>
<evidence type="ECO:0000256" key="4">
    <source>
        <dbReference type="ARBA" id="ARBA00023002"/>
    </source>
</evidence>
<sequence>MGNYFPSRRISLRLVALSLLAGLGETSSFSDGFQSLQDWIGISGNVSGGVSVPLSAACDLLSTIQPGQTLPPGTAAYEGVRAKYWDRSQRDSSPACIFQPRSAAEVSLSLVILRHTNTPFAIKSGGHGQWHGESSIDGGVTIDLARISHLDLGEDGKDLSVGPGNRWVDVYTALEPLSLTVIGGRSAYVGVGGFLQGGGISFHSNKYGWGLDNIKEFQVVLGNGTITTASSTQNPKLYKALRGGGANFGIVTSFVLDTYPYTGGWGGVWATTLDQEDAVIDALLHYGENVKKDPNPSFLPALHFYEGQWVWVGDLFYCDGVTARPSVFDKLYEIPSIFETTGPKSLSKKAWEMAQSYPEAEYNTMWVFCTKVDKRLIKLYSAAWQREGNKLIDIDGIRMTAVVQLITSQTASFFRRRGGNGLGMPDDEPFLMFNIEPHWKDAGQSWRVYRAMKTVADEVIAEAERLELAVDYIYINYASQFQNGFGKSAEGAPVAAGKFLEEVSREYDPDRVFQKLRGAGFKLDGAHVSRVP</sequence>
<proteinExistence type="inferred from homology"/>
<dbReference type="SUPFAM" id="SSF56176">
    <property type="entry name" value="FAD-binding/transporter-associated domain-like"/>
    <property type="match status" value="1"/>
</dbReference>
<evidence type="ECO:0000313" key="8">
    <source>
        <dbReference type="Proteomes" id="UP000736672"/>
    </source>
</evidence>
<dbReference type="Gene3D" id="3.30.465.10">
    <property type="match status" value="1"/>
</dbReference>
<dbReference type="PROSITE" id="PS51387">
    <property type="entry name" value="FAD_PCMH"/>
    <property type="match status" value="1"/>
</dbReference>
<reference evidence="7" key="1">
    <citation type="journal article" date="2021" name="Nat. Commun.">
        <title>Genetic determinants of endophytism in the Arabidopsis root mycobiome.</title>
        <authorList>
            <person name="Mesny F."/>
            <person name="Miyauchi S."/>
            <person name="Thiergart T."/>
            <person name="Pickel B."/>
            <person name="Atanasova L."/>
            <person name="Karlsson M."/>
            <person name="Huettel B."/>
            <person name="Barry K.W."/>
            <person name="Haridas S."/>
            <person name="Chen C."/>
            <person name="Bauer D."/>
            <person name="Andreopoulos W."/>
            <person name="Pangilinan J."/>
            <person name="LaButti K."/>
            <person name="Riley R."/>
            <person name="Lipzen A."/>
            <person name="Clum A."/>
            <person name="Drula E."/>
            <person name="Henrissat B."/>
            <person name="Kohler A."/>
            <person name="Grigoriev I.V."/>
            <person name="Martin F.M."/>
            <person name="Hacquard S."/>
        </authorList>
    </citation>
    <scope>NUCLEOTIDE SEQUENCE</scope>
    <source>
        <strain evidence="7">FSSC 5 MPI-SDFR-AT-0091</strain>
    </source>
</reference>
<dbReference type="GO" id="GO:0071949">
    <property type="term" value="F:FAD binding"/>
    <property type="evidence" value="ECO:0007669"/>
    <property type="project" value="InterPro"/>
</dbReference>
<feature type="signal peptide" evidence="5">
    <location>
        <begin position="1"/>
        <end position="26"/>
    </location>
</feature>
<dbReference type="EMBL" id="JAGTJS010000037">
    <property type="protein sequence ID" value="KAH7230375.1"/>
    <property type="molecule type" value="Genomic_DNA"/>
</dbReference>
<keyword evidence="5" id="KW-0732">Signal</keyword>
<dbReference type="GO" id="GO:0016491">
    <property type="term" value="F:oxidoreductase activity"/>
    <property type="evidence" value="ECO:0007669"/>
    <property type="project" value="UniProtKB-KW"/>
</dbReference>
<evidence type="ECO:0000256" key="3">
    <source>
        <dbReference type="ARBA" id="ARBA00022827"/>
    </source>
</evidence>
<evidence type="ECO:0000256" key="5">
    <source>
        <dbReference type="SAM" id="SignalP"/>
    </source>
</evidence>
<dbReference type="OrthoDB" id="2151789at2759"/>
<dbReference type="PANTHER" id="PTHR42973:SF34">
    <property type="entry name" value="FAD BINDING DOMAIN PROTEIN (AFU_ORTHOLOGUE AFUA_3G02770)"/>
    <property type="match status" value="1"/>
</dbReference>
<feature type="chain" id="PRO_5040219040" evidence="5">
    <location>
        <begin position="27"/>
        <end position="532"/>
    </location>
</feature>
<evidence type="ECO:0000256" key="2">
    <source>
        <dbReference type="ARBA" id="ARBA00022630"/>
    </source>
</evidence>
<keyword evidence="2" id="KW-0285">Flavoprotein</keyword>
<dbReference type="PANTHER" id="PTHR42973">
    <property type="entry name" value="BINDING OXIDOREDUCTASE, PUTATIVE (AFU_ORTHOLOGUE AFUA_1G17690)-RELATED"/>
    <property type="match status" value="1"/>
</dbReference>
<keyword evidence="3" id="KW-0274">FAD</keyword>
<organism evidence="7 8">
    <name type="scientific">Fusarium solani</name>
    <name type="common">Filamentous fungus</name>
    <dbReference type="NCBI Taxonomy" id="169388"/>
    <lineage>
        <taxon>Eukaryota</taxon>
        <taxon>Fungi</taxon>
        <taxon>Dikarya</taxon>
        <taxon>Ascomycota</taxon>
        <taxon>Pezizomycotina</taxon>
        <taxon>Sordariomycetes</taxon>
        <taxon>Hypocreomycetidae</taxon>
        <taxon>Hypocreales</taxon>
        <taxon>Nectriaceae</taxon>
        <taxon>Fusarium</taxon>
        <taxon>Fusarium solani species complex</taxon>
    </lineage>
</organism>
<dbReference type="InterPro" id="IPR006094">
    <property type="entry name" value="Oxid_FAD_bind_N"/>
</dbReference>
<comment type="similarity">
    <text evidence="1">Belongs to the oxygen-dependent FAD-linked oxidoreductase family.</text>
</comment>
<keyword evidence="4" id="KW-0560">Oxidoreductase</keyword>
<comment type="caution">
    <text evidence="7">The sequence shown here is derived from an EMBL/GenBank/DDBJ whole genome shotgun (WGS) entry which is preliminary data.</text>
</comment>
<evidence type="ECO:0000259" key="6">
    <source>
        <dbReference type="PROSITE" id="PS51387"/>
    </source>
</evidence>
<dbReference type="Proteomes" id="UP000736672">
    <property type="component" value="Unassembled WGS sequence"/>
</dbReference>
<accession>A0A9P9G1H6</accession>
<dbReference type="InterPro" id="IPR050416">
    <property type="entry name" value="FAD-linked_Oxidoreductase"/>
</dbReference>
<dbReference type="InterPro" id="IPR016166">
    <property type="entry name" value="FAD-bd_PCMH"/>
</dbReference>
<evidence type="ECO:0000256" key="1">
    <source>
        <dbReference type="ARBA" id="ARBA00005466"/>
    </source>
</evidence>
<dbReference type="InterPro" id="IPR036318">
    <property type="entry name" value="FAD-bd_PCMH-like_sf"/>
</dbReference>
<gene>
    <name evidence="7" type="ORF">B0J15DRAFT_433845</name>
</gene>
<evidence type="ECO:0000313" key="7">
    <source>
        <dbReference type="EMBL" id="KAH7230375.1"/>
    </source>
</evidence>